<dbReference type="InterPro" id="IPR027417">
    <property type="entry name" value="P-loop_NTPase"/>
</dbReference>
<dbReference type="GO" id="GO:0016301">
    <property type="term" value="F:kinase activity"/>
    <property type="evidence" value="ECO:0007669"/>
    <property type="project" value="UniProtKB-KW"/>
</dbReference>
<evidence type="ECO:0000313" key="1">
    <source>
        <dbReference type="EMBL" id="HIT43205.1"/>
    </source>
</evidence>
<dbReference type="Proteomes" id="UP000886860">
    <property type="component" value="Unassembled WGS sequence"/>
</dbReference>
<dbReference type="EMBL" id="DVKS01000232">
    <property type="protein sequence ID" value="HIT43205.1"/>
    <property type="molecule type" value="Genomic_DNA"/>
</dbReference>
<evidence type="ECO:0000313" key="2">
    <source>
        <dbReference type="Proteomes" id="UP000886860"/>
    </source>
</evidence>
<reference evidence="1" key="2">
    <citation type="journal article" date="2021" name="PeerJ">
        <title>Extensive microbial diversity within the chicken gut microbiome revealed by metagenomics and culture.</title>
        <authorList>
            <person name="Gilroy R."/>
            <person name="Ravi A."/>
            <person name="Getino M."/>
            <person name="Pursley I."/>
            <person name="Horton D.L."/>
            <person name="Alikhan N.F."/>
            <person name="Baker D."/>
            <person name="Gharbi K."/>
            <person name="Hall N."/>
            <person name="Watson M."/>
            <person name="Adriaenssens E.M."/>
            <person name="Foster-Nyarko E."/>
            <person name="Jarju S."/>
            <person name="Secka A."/>
            <person name="Antonio M."/>
            <person name="Oren A."/>
            <person name="Chaudhuri R.R."/>
            <person name="La Ragione R."/>
            <person name="Hildebrand F."/>
            <person name="Pallen M.J."/>
        </authorList>
    </citation>
    <scope>NUCLEOTIDE SEQUENCE</scope>
    <source>
        <strain evidence="1">CHK123-3438</strain>
    </source>
</reference>
<reference evidence="1" key="1">
    <citation type="submission" date="2020-10" db="EMBL/GenBank/DDBJ databases">
        <authorList>
            <person name="Gilroy R."/>
        </authorList>
    </citation>
    <scope>NUCLEOTIDE SEQUENCE</scope>
    <source>
        <strain evidence="1">CHK123-3438</strain>
    </source>
</reference>
<accession>A0A9D1GL74</accession>
<dbReference type="Pfam" id="PF13189">
    <property type="entry name" value="Cytidylate_kin2"/>
    <property type="match status" value="1"/>
</dbReference>
<keyword evidence="1" id="KW-0418">Kinase</keyword>
<dbReference type="SUPFAM" id="SSF52540">
    <property type="entry name" value="P-loop containing nucleoside triphosphate hydrolases"/>
    <property type="match status" value="1"/>
</dbReference>
<protein>
    <submittedName>
        <fullName evidence="1">Cytidylate kinase-like family protein</fullName>
    </submittedName>
</protein>
<proteinExistence type="predicted"/>
<name>A0A9D1GL74_9FIRM</name>
<sequence>MSHKIITIGRQFGSGGSEIGELAAKTLGIPFYDRALIEMASQEMGIDSFELERVDESAMSRFRLLRPDPSASIHNVIGYGLPLNDSMHATQSALIQNLAKQGPCVFIGRCADVVLREQYDCVNVFICASKEERIARIAERYSIPQRQAAEAIRKVDRRRRYYYETYTDCDWGSIESHQALLNVSLLGRDRVVQIITDMYRM</sequence>
<dbReference type="AlphaFoldDB" id="A0A9D1GL74"/>
<comment type="caution">
    <text evidence="1">The sequence shown here is derived from an EMBL/GenBank/DDBJ whole genome shotgun (WGS) entry which is preliminary data.</text>
</comment>
<organism evidence="1 2">
    <name type="scientific">Candidatus Caccovicinus merdipullorum</name>
    <dbReference type="NCBI Taxonomy" id="2840724"/>
    <lineage>
        <taxon>Bacteria</taxon>
        <taxon>Bacillati</taxon>
        <taxon>Bacillota</taxon>
        <taxon>Clostridia</taxon>
        <taxon>Eubacteriales</taxon>
        <taxon>Candidatus Caccovicinus</taxon>
    </lineage>
</organism>
<keyword evidence="1" id="KW-0808">Transferase</keyword>
<gene>
    <name evidence="1" type="ORF">IAB60_14105</name>
</gene>
<dbReference type="Gene3D" id="3.40.50.300">
    <property type="entry name" value="P-loop containing nucleotide triphosphate hydrolases"/>
    <property type="match status" value="1"/>
</dbReference>